<dbReference type="EMBL" id="LBZB01000025">
    <property type="protein sequence ID" value="KKR62543.1"/>
    <property type="molecule type" value="Genomic_DNA"/>
</dbReference>
<dbReference type="AlphaFoldDB" id="A0A0G0SC58"/>
<dbReference type="Proteomes" id="UP000034613">
    <property type="component" value="Unassembled WGS sequence"/>
</dbReference>
<evidence type="ECO:0000313" key="1">
    <source>
        <dbReference type="EMBL" id="KKR62543.1"/>
    </source>
</evidence>
<protein>
    <submittedName>
        <fullName evidence="1">Uncharacterized protein</fullName>
    </submittedName>
</protein>
<accession>A0A0G0SC58</accession>
<reference evidence="1 2" key="1">
    <citation type="journal article" date="2015" name="Nature">
        <title>rRNA introns, odd ribosomes, and small enigmatic genomes across a large radiation of phyla.</title>
        <authorList>
            <person name="Brown C.T."/>
            <person name="Hug L.A."/>
            <person name="Thomas B.C."/>
            <person name="Sharon I."/>
            <person name="Castelle C.J."/>
            <person name="Singh A."/>
            <person name="Wilkins M.J."/>
            <person name="Williams K.H."/>
            <person name="Banfield J.F."/>
        </authorList>
    </citation>
    <scope>NUCLEOTIDE SEQUENCE [LARGE SCALE GENOMIC DNA]</scope>
</reference>
<organism evidence="1 2">
    <name type="scientific">Candidatus Woesebacteria bacterium GW2011_GWA1_40_45</name>
    <dbReference type="NCBI Taxonomy" id="1618554"/>
    <lineage>
        <taxon>Bacteria</taxon>
        <taxon>Candidatus Woeseibacteriota</taxon>
    </lineage>
</organism>
<evidence type="ECO:0000313" key="2">
    <source>
        <dbReference type="Proteomes" id="UP000034613"/>
    </source>
</evidence>
<proteinExistence type="predicted"/>
<gene>
    <name evidence="1" type="ORF">UU03_C0025G0007</name>
</gene>
<name>A0A0G0SC58_9BACT</name>
<comment type="caution">
    <text evidence="1">The sequence shown here is derived from an EMBL/GenBank/DDBJ whole genome shotgun (WGS) entry which is preliminary data.</text>
</comment>
<sequence>MNNTQKEQKLLTARQIWASKRVYWITSYKALLKYISKDYVDIFKPILTGTKSGTRYYVKDENLQNFVKKFETNQLH</sequence>